<sequence length="377" mass="41523">MTSYCCAPLVFSSEVCSQGSSSITLSSSKQMQNSGEKMMMVMDHLELSTRCSSSQVHHQAWPSSSSSFRPIFFTRCCNSHDLKQIVDGGFKQGFSFAAAAASSSSCMKRGESIVLQSMGSGDSMPPAYNDELRTRTSADEVRKEILECYALVQKLGKGVVYFGSSRTKADHPHYLQAMELGREVALLLNCTSWTGVGPGMMDAVTQGALQARKPVGGFKISNEGGNWTNSCVHPYLSDHTYLTCRFFSARKHGLADAGVRDNQADRTAYVSLPGGVGTLDEMFEILTLIQLKRLGSAFPVPLLVLNYDGFFTGLIQFLNSCQEWGMLSAGELDSLWKVCNTNLEALEYLADFYCISDSDRLYRNTLNDMNRLQSFHV</sequence>
<dbReference type="Gene3D" id="3.40.50.450">
    <property type="match status" value="1"/>
</dbReference>
<organism evidence="1 2">
    <name type="scientific">Sphagnum jensenii</name>
    <dbReference type="NCBI Taxonomy" id="128206"/>
    <lineage>
        <taxon>Eukaryota</taxon>
        <taxon>Viridiplantae</taxon>
        <taxon>Streptophyta</taxon>
        <taxon>Embryophyta</taxon>
        <taxon>Bryophyta</taxon>
        <taxon>Sphagnophytina</taxon>
        <taxon>Sphagnopsida</taxon>
        <taxon>Sphagnales</taxon>
        <taxon>Sphagnaceae</taxon>
        <taxon>Sphagnum</taxon>
    </lineage>
</organism>
<reference evidence="1" key="1">
    <citation type="submission" date="2024-02" db="EMBL/GenBank/DDBJ databases">
        <authorList>
            <consortium name="ELIXIR-Norway"/>
            <consortium name="Elixir Norway"/>
        </authorList>
    </citation>
    <scope>NUCLEOTIDE SEQUENCE</scope>
</reference>
<dbReference type="PANTHER" id="PTHR31208:SF11">
    <property type="entry name" value="CYTOKININ RIBOSIDE 5'-MONOPHOSPHATE PHOSPHORIBOHYDROLASE"/>
    <property type="match status" value="1"/>
</dbReference>
<evidence type="ECO:0008006" key="3">
    <source>
        <dbReference type="Google" id="ProtNLM"/>
    </source>
</evidence>
<keyword evidence="2" id="KW-1185">Reference proteome</keyword>
<dbReference type="Proteomes" id="UP001497444">
    <property type="component" value="Chromosome 8"/>
</dbReference>
<protein>
    <recommendedName>
        <fullName evidence="3">Cytokinin riboside 5'-monophosphate phosphoribohydrolase</fullName>
    </recommendedName>
</protein>
<dbReference type="InterPro" id="IPR031100">
    <property type="entry name" value="LOG_fam"/>
</dbReference>
<dbReference type="PANTHER" id="PTHR31208">
    <property type="entry name" value="EXPRESSED PROTEIN"/>
    <property type="match status" value="1"/>
</dbReference>
<proteinExistence type="predicted"/>
<evidence type="ECO:0000313" key="1">
    <source>
        <dbReference type="EMBL" id="CAK9276942.1"/>
    </source>
</evidence>
<dbReference type="Pfam" id="PF03641">
    <property type="entry name" value="Lysine_decarbox"/>
    <property type="match status" value="1"/>
</dbReference>
<dbReference type="EMBL" id="OZ020103">
    <property type="protein sequence ID" value="CAK9276942.1"/>
    <property type="molecule type" value="Genomic_DNA"/>
</dbReference>
<gene>
    <name evidence="1" type="ORF">CSSPJE1EN1_LOCUS22420</name>
</gene>
<name>A0ABP0XHA1_9BRYO</name>
<accession>A0ABP0XHA1</accession>
<evidence type="ECO:0000313" key="2">
    <source>
        <dbReference type="Proteomes" id="UP001497444"/>
    </source>
</evidence>
<dbReference type="SUPFAM" id="SSF102405">
    <property type="entry name" value="MCP/YpsA-like"/>
    <property type="match status" value="1"/>
</dbReference>